<feature type="region of interest" description="Disordered" evidence="1">
    <location>
        <begin position="106"/>
        <end position="126"/>
    </location>
</feature>
<organism evidence="2 3">
    <name type="scientific">Pukyongia salina</name>
    <dbReference type="NCBI Taxonomy" id="2094025"/>
    <lineage>
        <taxon>Bacteria</taxon>
        <taxon>Pseudomonadati</taxon>
        <taxon>Bacteroidota</taxon>
        <taxon>Flavobacteriia</taxon>
        <taxon>Flavobacteriales</taxon>
        <taxon>Flavobacteriaceae</taxon>
        <taxon>Pukyongia</taxon>
    </lineage>
</organism>
<evidence type="ECO:0000313" key="2">
    <source>
        <dbReference type="EMBL" id="AVI50463.1"/>
    </source>
</evidence>
<evidence type="ECO:0000256" key="1">
    <source>
        <dbReference type="SAM" id="MobiDB-lite"/>
    </source>
</evidence>
<proteinExistence type="predicted"/>
<gene>
    <name evidence="2" type="ORF">C5O00_04495</name>
</gene>
<evidence type="ECO:0000313" key="3">
    <source>
        <dbReference type="Proteomes" id="UP000238442"/>
    </source>
</evidence>
<protein>
    <submittedName>
        <fullName evidence="2">Uncharacterized protein</fullName>
    </submittedName>
</protein>
<keyword evidence="3" id="KW-1185">Reference proteome</keyword>
<dbReference type="RefSeq" id="WP_105215320.1">
    <property type="nucleotide sequence ID" value="NZ_CP027062.1"/>
</dbReference>
<feature type="compositionally biased region" description="Polar residues" evidence="1">
    <location>
        <begin position="106"/>
        <end position="116"/>
    </location>
</feature>
<accession>A0A2S0HWB9</accession>
<sequence length="144" mass="16060">MMKTQLNFYALTKLIMLMLVCTIMMSCSSDDDGVITDDDLPELIIEVTDCPLENLVMTPKVTISGNTRRWFVNVEATITCMGEPVDKAELKVKWSWVKKAIKIKTDSTGKATARQRVNSEPRPKGKVTVTVKGSNGSRPMTVEF</sequence>
<reference evidence="2 3" key="1">
    <citation type="submission" date="2018-02" db="EMBL/GenBank/DDBJ databases">
        <title>Genomic analysis of the strain RR4-38 isolated from a seawater recirculating aquaculture system.</title>
        <authorList>
            <person name="Kim Y.-S."/>
            <person name="Jang Y.H."/>
            <person name="Kim K.-H."/>
        </authorList>
    </citation>
    <scope>NUCLEOTIDE SEQUENCE [LARGE SCALE GENOMIC DNA]</scope>
    <source>
        <strain evidence="2 3">RR4-38</strain>
    </source>
</reference>
<dbReference type="PROSITE" id="PS51257">
    <property type="entry name" value="PROKAR_LIPOPROTEIN"/>
    <property type="match status" value="1"/>
</dbReference>
<dbReference type="Proteomes" id="UP000238442">
    <property type="component" value="Chromosome"/>
</dbReference>
<name>A0A2S0HWB9_9FLAO</name>
<dbReference type="AlphaFoldDB" id="A0A2S0HWB9"/>
<dbReference type="EMBL" id="CP027062">
    <property type="protein sequence ID" value="AVI50463.1"/>
    <property type="molecule type" value="Genomic_DNA"/>
</dbReference>
<dbReference type="KEGG" id="aue:C5O00_04495"/>